<evidence type="ECO:0000256" key="4">
    <source>
        <dbReference type="ARBA" id="ARBA00022475"/>
    </source>
</evidence>
<feature type="transmembrane region" description="Helical" evidence="8">
    <location>
        <begin position="200"/>
        <end position="221"/>
    </location>
</feature>
<dbReference type="PANTHER" id="PTHR30472:SF1">
    <property type="entry name" value="FE(3+) DICITRATE TRANSPORT SYSTEM PERMEASE PROTEIN FECC-RELATED"/>
    <property type="match status" value="1"/>
</dbReference>
<evidence type="ECO:0000256" key="7">
    <source>
        <dbReference type="ARBA" id="ARBA00023136"/>
    </source>
</evidence>
<dbReference type="InterPro" id="IPR000522">
    <property type="entry name" value="ABC_transptr_permease_BtuC"/>
</dbReference>
<evidence type="ECO:0000256" key="8">
    <source>
        <dbReference type="SAM" id="Phobius"/>
    </source>
</evidence>
<feature type="transmembrane region" description="Helical" evidence="8">
    <location>
        <begin position="159"/>
        <end position="180"/>
    </location>
</feature>
<dbReference type="SUPFAM" id="SSF81345">
    <property type="entry name" value="ABC transporter involved in vitamin B12 uptake, BtuC"/>
    <property type="match status" value="1"/>
</dbReference>
<feature type="transmembrane region" description="Helical" evidence="8">
    <location>
        <begin position="69"/>
        <end position="89"/>
    </location>
</feature>
<dbReference type="GO" id="GO:0005886">
    <property type="term" value="C:plasma membrane"/>
    <property type="evidence" value="ECO:0007669"/>
    <property type="project" value="UniProtKB-SubCell"/>
</dbReference>
<keyword evidence="10" id="KW-1185">Reference proteome</keyword>
<proteinExistence type="inferred from homology"/>
<sequence length="343" mass="34194">MTTVAEIATTEPVREAVPGRPPSRMVPLGVVVALLVAACGSVLIGSLPVPPAAVLDGDHAQHAIAMARLDRTILGIVVGAALGAAGACLQGLTRNPLADPGILGINAGAAMAMVVAMALLGLGSVTAFVWVAFLGAAGAMVVVHGIAACGRDGATPGRLTIAGAAVTAVLTSLVSAVLLLDRRTMESFRYWQVGTLGGRQLQVVLDALPVLVLGMVLAIAASRRLDALALGDDVAAGLGASVRRSRLAIGLAATLLAGGATALAGPIGFVGLLVPHTARLVVGPAHAKVLPLSAALGAVLLLVADTLGRVVLPPSEVQVGIMTSLVGLPVFVWLLRGPRGAAR</sequence>
<dbReference type="InterPro" id="IPR037294">
    <property type="entry name" value="ABC_BtuC-like"/>
</dbReference>
<evidence type="ECO:0000256" key="6">
    <source>
        <dbReference type="ARBA" id="ARBA00022989"/>
    </source>
</evidence>
<dbReference type="Gene3D" id="1.10.3470.10">
    <property type="entry name" value="ABC transporter involved in vitamin B12 uptake, BtuC"/>
    <property type="match status" value="1"/>
</dbReference>
<keyword evidence="3" id="KW-0813">Transport</keyword>
<reference evidence="9 10" key="1">
    <citation type="submission" date="2016-03" db="EMBL/GenBank/DDBJ databases">
        <title>Complete genome sequence of a soil Actinobacterium, Nocardioides dokdonensis FR1436.</title>
        <authorList>
            <person name="Kwon S.-K."/>
            <person name="Kim K."/>
            <person name="Kim J.F."/>
        </authorList>
    </citation>
    <scope>NUCLEOTIDE SEQUENCE [LARGE SCALE GENOMIC DNA]</scope>
    <source>
        <strain evidence="9 10">FR1436</strain>
    </source>
</reference>
<keyword evidence="4" id="KW-1003">Cell membrane</keyword>
<evidence type="ECO:0000256" key="1">
    <source>
        <dbReference type="ARBA" id="ARBA00004651"/>
    </source>
</evidence>
<dbReference type="Pfam" id="PF01032">
    <property type="entry name" value="FecCD"/>
    <property type="match status" value="1"/>
</dbReference>
<dbReference type="STRING" id="1300347.I601_3624"/>
<feature type="transmembrane region" description="Helical" evidence="8">
    <location>
        <begin position="319"/>
        <end position="336"/>
    </location>
</feature>
<gene>
    <name evidence="9" type="primary">yfiZ</name>
    <name evidence="9" type="ORF">I601_3624</name>
</gene>
<dbReference type="AlphaFoldDB" id="A0A1A9GQU7"/>
<dbReference type="Proteomes" id="UP000077868">
    <property type="component" value="Chromosome"/>
</dbReference>
<evidence type="ECO:0000256" key="2">
    <source>
        <dbReference type="ARBA" id="ARBA00007935"/>
    </source>
</evidence>
<evidence type="ECO:0000256" key="3">
    <source>
        <dbReference type="ARBA" id="ARBA00022448"/>
    </source>
</evidence>
<dbReference type="RefSeq" id="WP_237089460.1">
    <property type="nucleotide sequence ID" value="NZ_CP015079.1"/>
</dbReference>
<evidence type="ECO:0000313" key="9">
    <source>
        <dbReference type="EMBL" id="ANH40030.1"/>
    </source>
</evidence>
<feature type="transmembrane region" description="Helical" evidence="8">
    <location>
        <begin position="127"/>
        <end position="147"/>
    </location>
</feature>
<accession>A0A1A9GQU7</accession>
<keyword evidence="7 8" id="KW-0472">Membrane</keyword>
<dbReference type="KEGG" id="ndk:I601_3624"/>
<feature type="transmembrane region" description="Helical" evidence="8">
    <location>
        <begin position="247"/>
        <end position="269"/>
    </location>
</feature>
<dbReference type="EMBL" id="CP015079">
    <property type="protein sequence ID" value="ANH40030.1"/>
    <property type="molecule type" value="Genomic_DNA"/>
</dbReference>
<dbReference type="GO" id="GO:0022857">
    <property type="term" value="F:transmembrane transporter activity"/>
    <property type="evidence" value="ECO:0007669"/>
    <property type="project" value="InterPro"/>
</dbReference>
<protein>
    <submittedName>
        <fullName evidence="9">Putative siderophore transport system permease protein YfiZ</fullName>
    </submittedName>
</protein>
<feature type="transmembrane region" description="Helical" evidence="8">
    <location>
        <begin position="28"/>
        <end position="49"/>
    </location>
</feature>
<feature type="transmembrane region" description="Helical" evidence="8">
    <location>
        <begin position="101"/>
        <end position="121"/>
    </location>
</feature>
<dbReference type="CDD" id="cd06550">
    <property type="entry name" value="TM_ABC_iron-siderophores_like"/>
    <property type="match status" value="1"/>
</dbReference>
<evidence type="ECO:0000313" key="10">
    <source>
        <dbReference type="Proteomes" id="UP000077868"/>
    </source>
</evidence>
<dbReference type="PATRIC" id="fig|1300347.3.peg.3635"/>
<comment type="subcellular location">
    <subcellularLocation>
        <location evidence="1">Cell membrane</location>
        <topology evidence="1">Multi-pass membrane protein</topology>
    </subcellularLocation>
</comment>
<keyword evidence="5 8" id="KW-0812">Transmembrane</keyword>
<keyword evidence="6 8" id="KW-1133">Transmembrane helix</keyword>
<organism evidence="9 10">
    <name type="scientific">Nocardioides dokdonensis FR1436</name>
    <dbReference type="NCBI Taxonomy" id="1300347"/>
    <lineage>
        <taxon>Bacteria</taxon>
        <taxon>Bacillati</taxon>
        <taxon>Actinomycetota</taxon>
        <taxon>Actinomycetes</taxon>
        <taxon>Propionibacteriales</taxon>
        <taxon>Nocardioidaceae</taxon>
        <taxon>Nocardioides</taxon>
    </lineage>
</organism>
<name>A0A1A9GQU7_9ACTN</name>
<comment type="similarity">
    <text evidence="2">Belongs to the binding-protein-dependent transport system permease family. FecCD subfamily.</text>
</comment>
<dbReference type="FunFam" id="1.10.3470.10:FF:000001">
    <property type="entry name" value="Vitamin B12 ABC transporter permease BtuC"/>
    <property type="match status" value="1"/>
</dbReference>
<evidence type="ECO:0000256" key="5">
    <source>
        <dbReference type="ARBA" id="ARBA00022692"/>
    </source>
</evidence>
<dbReference type="GO" id="GO:0033214">
    <property type="term" value="P:siderophore-iron import into cell"/>
    <property type="evidence" value="ECO:0007669"/>
    <property type="project" value="TreeGrafter"/>
</dbReference>
<dbReference type="PANTHER" id="PTHR30472">
    <property type="entry name" value="FERRIC ENTEROBACTIN TRANSPORT SYSTEM PERMEASE PROTEIN"/>
    <property type="match status" value="1"/>
</dbReference>
<feature type="transmembrane region" description="Helical" evidence="8">
    <location>
        <begin position="289"/>
        <end position="312"/>
    </location>
</feature>